<gene>
    <name evidence="1" type="ORF">AVEN_151469_1</name>
</gene>
<evidence type="ECO:0000313" key="2">
    <source>
        <dbReference type="Proteomes" id="UP000499080"/>
    </source>
</evidence>
<proteinExistence type="predicted"/>
<protein>
    <submittedName>
        <fullName evidence="1">Uncharacterized protein</fullName>
    </submittedName>
</protein>
<dbReference type="Proteomes" id="UP000499080">
    <property type="component" value="Unassembled WGS sequence"/>
</dbReference>
<comment type="caution">
    <text evidence="1">The sequence shown here is derived from an EMBL/GenBank/DDBJ whole genome shotgun (WGS) entry which is preliminary data.</text>
</comment>
<dbReference type="EMBL" id="BGPR01004370">
    <property type="protein sequence ID" value="GBM98910.1"/>
    <property type="molecule type" value="Genomic_DNA"/>
</dbReference>
<sequence>MSSHRKNPRAKRFFAVPRQGIRRISDYEPRTTDHGNRTVMQRRSENRMEMYSTAEMADMHHALNIEVCTNMNWSCVCTESFVKLTLNDRNQSRL</sequence>
<accession>A0A4Y2K900</accession>
<evidence type="ECO:0000313" key="1">
    <source>
        <dbReference type="EMBL" id="GBM98910.1"/>
    </source>
</evidence>
<reference evidence="1 2" key="1">
    <citation type="journal article" date="2019" name="Sci. Rep.">
        <title>Orb-weaving spider Araneus ventricosus genome elucidates the spidroin gene catalogue.</title>
        <authorList>
            <person name="Kono N."/>
            <person name="Nakamura H."/>
            <person name="Ohtoshi R."/>
            <person name="Moran D.A.P."/>
            <person name="Shinohara A."/>
            <person name="Yoshida Y."/>
            <person name="Fujiwara M."/>
            <person name="Mori M."/>
            <person name="Tomita M."/>
            <person name="Arakawa K."/>
        </authorList>
    </citation>
    <scope>NUCLEOTIDE SEQUENCE [LARGE SCALE GENOMIC DNA]</scope>
</reference>
<dbReference type="AlphaFoldDB" id="A0A4Y2K900"/>
<name>A0A4Y2K900_ARAVE</name>
<organism evidence="1 2">
    <name type="scientific">Araneus ventricosus</name>
    <name type="common">Orbweaver spider</name>
    <name type="synonym">Epeira ventricosa</name>
    <dbReference type="NCBI Taxonomy" id="182803"/>
    <lineage>
        <taxon>Eukaryota</taxon>
        <taxon>Metazoa</taxon>
        <taxon>Ecdysozoa</taxon>
        <taxon>Arthropoda</taxon>
        <taxon>Chelicerata</taxon>
        <taxon>Arachnida</taxon>
        <taxon>Araneae</taxon>
        <taxon>Araneomorphae</taxon>
        <taxon>Entelegynae</taxon>
        <taxon>Araneoidea</taxon>
        <taxon>Araneidae</taxon>
        <taxon>Araneus</taxon>
    </lineage>
</organism>
<keyword evidence="2" id="KW-1185">Reference proteome</keyword>